<name>A0A7W7F0C4_9SPHN</name>
<dbReference type="Proteomes" id="UP000574769">
    <property type="component" value="Unassembled WGS sequence"/>
</dbReference>
<accession>A0A7W7F0C4</accession>
<organism evidence="1 2">
    <name type="scientific">Sphingomonas abaci</name>
    <dbReference type="NCBI Taxonomy" id="237611"/>
    <lineage>
        <taxon>Bacteria</taxon>
        <taxon>Pseudomonadati</taxon>
        <taxon>Pseudomonadota</taxon>
        <taxon>Alphaproteobacteria</taxon>
        <taxon>Sphingomonadales</taxon>
        <taxon>Sphingomonadaceae</taxon>
        <taxon>Sphingomonas</taxon>
    </lineage>
</organism>
<sequence length="117" mass="12941">RRHDAAPVSATVPHLWLAHHLVSKVEKTGRLLGLHTPSPITILLELYLAQEEALSPCARGLGRVDLAHPAVTRRWIAVLESEGLVEQQQGRFSLSPAGHGRVSEMLELLSDVQRYLD</sequence>
<feature type="non-terminal residue" evidence="1">
    <location>
        <position position="1"/>
    </location>
</feature>
<dbReference type="EMBL" id="JACHNY010000022">
    <property type="protein sequence ID" value="MBB4620014.1"/>
    <property type="molecule type" value="Genomic_DNA"/>
</dbReference>
<dbReference type="RefSeq" id="WP_221240088.1">
    <property type="nucleotide sequence ID" value="NZ_JACHNY010000022.1"/>
</dbReference>
<gene>
    <name evidence="1" type="ORF">GGQ96_004174</name>
</gene>
<evidence type="ECO:0000313" key="2">
    <source>
        <dbReference type="Proteomes" id="UP000574769"/>
    </source>
</evidence>
<protein>
    <recommendedName>
        <fullName evidence="3">MarR family transcriptional regulator</fullName>
    </recommendedName>
</protein>
<evidence type="ECO:0008006" key="3">
    <source>
        <dbReference type="Google" id="ProtNLM"/>
    </source>
</evidence>
<reference evidence="1 2" key="1">
    <citation type="submission" date="2020-08" db="EMBL/GenBank/DDBJ databases">
        <title>Genomic Encyclopedia of Type Strains, Phase IV (KMG-IV): sequencing the most valuable type-strain genomes for metagenomic binning, comparative biology and taxonomic classification.</title>
        <authorList>
            <person name="Goeker M."/>
        </authorList>
    </citation>
    <scope>NUCLEOTIDE SEQUENCE [LARGE SCALE GENOMIC DNA]</scope>
    <source>
        <strain evidence="1 2">DSM 15867</strain>
    </source>
</reference>
<proteinExistence type="predicted"/>
<evidence type="ECO:0000313" key="1">
    <source>
        <dbReference type="EMBL" id="MBB4620014.1"/>
    </source>
</evidence>
<dbReference type="SUPFAM" id="SSF46785">
    <property type="entry name" value="Winged helix' DNA-binding domain"/>
    <property type="match status" value="1"/>
</dbReference>
<dbReference type="AlphaFoldDB" id="A0A7W7F0C4"/>
<dbReference type="InterPro" id="IPR036390">
    <property type="entry name" value="WH_DNA-bd_sf"/>
</dbReference>
<comment type="caution">
    <text evidence="1">The sequence shown here is derived from an EMBL/GenBank/DDBJ whole genome shotgun (WGS) entry which is preliminary data.</text>
</comment>
<keyword evidence="2" id="KW-1185">Reference proteome</keyword>